<dbReference type="EMBL" id="CAJOBP010017502">
    <property type="protein sequence ID" value="CAF4587775.1"/>
    <property type="molecule type" value="Genomic_DNA"/>
</dbReference>
<evidence type="ECO:0000313" key="17">
    <source>
        <dbReference type="EMBL" id="CAF4587775.1"/>
    </source>
</evidence>
<comment type="subunit">
    <text evidence="11">Homodimer. Interacts with ATP7B. Interacts with ATP7A. Interacts (via dimer form) with SLC31A1 (via C-terminal domain); this interaction improves ATOX1 stability and controls intracellular Cu(I) levels.</text>
</comment>
<comment type="caution">
    <text evidence="13">The sequence shown here is derived from an EMBL/GenBank/DDBJ whole genome shotgun (WGS) entry which is preliminary data.</text>
</comment>
<keyword evidence="19" id="KW-1185">Reference proteome</keyword>
<dbReference type="Proteomes" id="UP000663873">
    <property type="component" value="Unassembled WGS sequence"/>
</dbReference>
<evidence type="ECO:0000313" key="14">
    <source>
        <dbReference type="EMBL" id="CAF4108129.1"/>
    </source>
</evidence>
<dbReference type="GO" id="GO:0016531">
    <property type="term" value="F:copper chaperone activity"/>
    <property type="evidence" value="ECO:0007669"/>
    <property type="project" value="TreeGrafter"/>
</dbReference>
<evidence type="ECO:0000256" key="4">
    <source>
        <dbReference type="ARBA" id="ARBA00023008"/>
    </source>
</evidence>
<evidence type="ECO:0000313" key="13">
    <source>
        <dbReference type="EMBL" id="CAF3390677.1"/>
    </source>
</evidence>
<evidence type="ECO:0000256" key="11">
    <source>
        <dbReference type="ARBA" id="ARBA00046351"/>
    </source>
</evidence>
<keyword evidence="5" id="KW-0406">Ion transport</keyword>
<dbReference type="PANTHER" id="PTHR46365:SF1">
    <property type="entry name" value="COPPER TRANSPORT PROTEIN ATOX1"/>
    <property type="match status" value="1"/>
</dbReference>
<dbReference type="EMBL" id="CAJOBO010000041">
    <property type="protein sequence ID" value="CAF4108129.1"/>
    <property type="molecule type" value="Genomic_DNA"/>
</dbReference>
<comment type="function">
    <text evidence="7">Binds and deliver cytosolic copper to the copper ATPase proteins. May be important in cellular antioxidant defense.</text>
</comment>
<dbReference type="CDD" id="cd00371">
    <property type="entry name" value="HMA"/>
    <property type="match status" value="1"/>
</dbReference>
<keyword evidence="2" id="KW-0479">Metal-binding</keyword>
<evidence type="ECO:0000313" key="19">
    <source>
        <dbReference type="Proteomes" id="UP000663873"/>
    </source>
</evidence>
<dbReference type="Proteomes" id="UP000663851">
    <property type="component" value="Unassembled WGS sequence"/>
</dbReference>
<dbReference type="Proteomes" id="UP000663862">
    <property type="component" value="Unassembled WGS sequence"/>
</dbReference>
<dbReference type="AlphaFoldDB" id="A0A817ZCY7"/>
<dbReference type="Proteomes" id="UP000663838">
    <property type="component" value="Unassembled WGS sequence"/>
</dbReference>
<protein>
    <recommendedName>
        <fullName evidence="9">Copper transport protein ATOX1</fullName>
    </recommendedName>
    <alternativeName>
        <fullName evidence="10">Metal transport protein ATX1</fullName>
    </alternativeName>
</protein>
<keyword evidence="4" id="KW-0186">Copper</keyword>
<proteinExistence type="inferred from homology"/>
<dbReference type="EMBL" id="CAJOBQ010000158">
    <property type="protein sequence ID" value="CAF4277736.1"/>
    <property type="molecule type" value="Genomic_DNA"/>
</dbReference>
<dbReference type="GO" id="GO:0006825">
    <property type="term" value="P:copper ion transport"/>
    <property type="evidence" value="ECO:0007669"/>
    <property type="project" value="UniProtKB-KW"/>
</dbReference>
<evidence type="ECO:0000313" key="16">
    <source>
        <dbReference type="EMBL" id="CAF4537648.1"/>
    </source>
</evidence>
<dbReference type="Proteomes" id="UP000663833">
    <property type="component" value="Unassembled WGS sequence"/>
</dbReference>
<organism evidence="13 18">
    <name type="scientific">Rotaria socialis</name>
    <dbReference type="NCBI Taxonomy" id="392032"/>
    <lineage>
        <taxon>Eukaryota</taxon>
        <taxon>Metazoa</taxon>
        <taxon>Spiralia</taxon>
        <taxon>Gnathifera</taxon>
        <taxon>Rotifera</taxon>
        <taxon>Eurotatoria</taxon>
        <taxon>Bdelloidea</taxon>
        <taxon>Philodinida</taxon>
        <taxon>Philodinidae</taxon>
        <taxon>Rotaria</taxon>
    </lineage>
</organism>
<dbReference type="Gene3D" id="3.30.70.100">
    <property type="match status" value="1"/>
</dbReference>
<dbReference type="SUPFAM" id="SSF55008">
    <property type="entry name" value="HMA, heavy metal-associated domain"/>
    <property type="match status" value="1"/>
</dbReference>
<evidence type="ECO:0000313" key="15">
    <source>
        <dbReference type="EMBL" id="CAF4277736.1"/>
    </source>
</evidence>
<comment type="similarity">
    <text evidence="8">Belongs to the ATX1 family.</text>
</comment>
<dbReference type="GO" id="GO:0005829">
    <property type="term" value="C:cytosol"/>
    <property type="evidence" value="ECO:0007669"/>
    <property type="project" value="TreeGrafter"/>
</dbReference>
<dbReference type="InterPro" id="IPR036163">
    <property type="entry name" value="HMA_dom_sf"/>
</dbReference>
<name>A0A817ZCY7_9BILA</name>
<evidence type="ECO:0000256" key="2">
    <source>
        <dbReference type="ARBA" id="ARBA00022723"/>
    </source>
</evidence>
<evidence type="ECO:0000256" key="3">
    <source>
        <dbReference type="ARBA" id="ARBA00022796"/>
    </source>
</evidence>
<evidence type="ECO:0000256" key="1">
    <source>
        <dbReference type="ARBA" id="ARBA00022448"/>
    </source>
</evidence>
<evidence type="ECO:0000256" key="6">
    <source>
        <dbReference type="ARBA" id="ARBA00023186"/>
    </source>
</evidence>
<dbReference type="InterPro" id="IPR051881">
    <property type="entry name" value="Copper_transport_ATOX1-like"/>
</dbReference>
<evidence type="ECO:0000256" key="5">
    <source>
        <dbReference type="ARBA" id="ARBA00023065"/>
    </source>
</evidence>
<dbReference type="InterPro" id="IPR006121">
    <property type="entry name" value="HMA_dom"/>
</dbReference>
<dbReference type="OrthoDB" id="689350at2759"/>
<gene>
    <name evidence="14" type="ORF">HFQ381_LOCUS1456</name>
    <name evidence="13" type="ORF">LUA448_LOCUS16638</name>
    <name evidence="12" type="ORF">TIS948_LOCUS17463</name>
    <name evidence="16" type="ORF">TOA249_LOCUS6236</name>
    <name evidence="15" type="ORF">TSG867_LOCUS4772</name>
    <name evidence="17" type="ORF">UJA718_LOCUS30841</name>
</gene>
<evidence type="ECO:0000256" key="10">
    <source>
        <dbReference type="ARBA" id="ARBA00043201"/>
    </source>
</evidence>
<evidence type="ECO:0000313" key="12">
    <source>
        <dbReference type="EMBL" id="CAF3289895.1"/>
    </source>
</evidence>
<evidence type="ECO:0000256" key="7">
    <source>
        <dbReference type="ARBA" id="ARBA00037651"/>
    </source>
</evidence>
<dbReference type="EMBL" id="CAJOBS010000261">
    <property type="protein sequence ID" value="CAF4537648.1"/>
    <property type="molecule type" value="Genomic_DNA"/>
</dbReference>
<keyword evidence="3" id="KW-0187">Copper transport</keyword>
<dbReference type="EMBL" id="CAJNYD010002071">
    <property type="protein sequence ID" value="CAF3390677.1"/>
    <property type="molecule type" value="Genomic_DNA"/>
</dbReference>
<evidence type="ECO:0000313" key="18">
    <source>
        <dbReference type="Proteomes" id="UP000663833"/>
    </source>
</evidence>
<sequence>MNSQEEHHYKFEIEATCEGCSNAVKRILERHMKSSPGQILKYTVDLVLDEQKAKIDLTSTMSTEQLIQLLEKSGKKVNSVIS</sequence>
<dbReference type="Proteomes" id="UP000663825">
    <property type="component" value="Unassembled WGS sequence"/>
</dbReference>
<keyword evidence="6" id="KW-0143">Chaperone</keyword>
<accession>A0A817ZCY7</accession>
<evidence type="ECO:0000256" key="9">
    <source>
        <dbReference type="ARBA" id="ARBA00040962"/>
    </source>
</evidence>
<dbReference type="PANTHER" id="PTHR46365">
    <property type="entry name" value="COPPER TRANSPORT PROTEIN ATOX1"/>
    <property type="match status" value="1"/>
</dbReference>
<keyword evidence="1" id="KW-0813">Transport</keyword>
<reference evidence="13" key="1">
    <citation type="submission" date="2021-02" db="EMBL/GenBank/DDBJ databases">
        <authorList>
            <person name="Nowell W R."/>
        </authorList>
    </citation>
    <scope>NUCLEOTIDE SEQUENCE</scope>
</reference>
<dbReference type="GO" id="GO:0046872">
    <property type="term" value="F:metal ion binding"/>
    <property type="evidence" value="ECO:0007669"/>
    <property type="project" value="UniProtKB-KW"/>
</dbReference>
<dbReference type="EMBL" id="CAJNXB010002976">
    <property type="protein sequence ID" value="CAF3289895.1"/>
    <property type="molecule type" value="Genomic_DNA"/>
</dbReference>
<evidence type="ECO:0000256" key="8">
    <source>
        <dbReference type="ARBA" id="ARBA00038171"/>
    </source>
</evidence>